<evidence type="ECO:0000256" key="2">
    <source>
        <dbReference type="ARBA" id="ARBA00022741"/>
    </source>
</evidence>
<keyword evidence="10" id="KW-1185">Reference proteome</keyword>
<evidence type="ECO:0000313" key="9">
    <source>
        <dbReference type="EMBL" id="CAG5897201.1"/>
    </source>
</evidence>
<keyword evidence="3" id="KW-0067">ATP-binding</keyword>
<dbReference type="OrthoDB" id="10055605at2759"/>
<feature type="domain" description="Myosin N-terminal SH3-like" evidence="8">
    <location>
        <begin position="32"/>
        <end position="67"/>
    </location>
</feature>
<dbReference type="Pfam" id="PF02736">
    <property type="entry name" value="Myosin_N"/>
    <property type="match status" value="1"/>
</dbReference>
<keyword evidence="2" id="KW-0547">Nucleotide-binding</keyword>
<evidence type="ECO:0000256" key="5">
    <source>
        <dbReference type="ARBA" id="ARBA00023123"/>
    </source>
</evidence>
<evidence type="ECO:0000313" key="10">
    <source>
        <dbReference type="Proteomes" id="UP000677803"/>
    </source>
</evidence>
<protein>
    <submittedName>
        <fullName evidence="9">(Atlantic silverside) hypothetical protein</fullName>
    </submittedName>
</protein>
<dbReference type="EMBL" id="CAJRST010007779">
    <property type="protein sequence ID" value="CAG5897201.1"/>
    <property type="molecule type" value="Genomic_DNA"/>
</dbReference>
<comment type="caution">
    <text evidence="9">The sequence shown here is derived from an EMBL/GenBank/DDBJ whole genome shotgun (WGS) entry which is preliminary data.</text>
</comment>
<keyword evidence="7" id="KW-0009">Actin-binding</keyword>
<dbReference type="Proteomes" id="UP000677803">
    <property type="component" value="Unassembled WGS sequence"/>
</dbReference>
<dbReference type="GO" id="GO:0005524">
    <property type="term" value="F:ATP binding"/>
    <property type="evidence" value="ECO:0007669"/>
    <property type="project" value="UniProtKB-KW"/>
</dbReference>
<evidence type="ECO:0000256" key="1">
    <source>
        <dbReference type="ARBA" id="ARBA00008314"/>
    </source>
</evidence>
<keyword evidence="4" id="KW-0175">Coiled coil</keyword>
<proteinExistence type="inferred from homology"/>
<evidence type="ECO:0000259" key="8">
    <source>
        <dbReference type="Pfam" id="PF02736"/>
    </source>
</evidence>
<name>A0A8S4AX17_9TELE</name>
<keyword evidence="5" id="KW-0518">Myosin</keyword>
<dbReference type="GO" id="GO:0003774">
    <property type="term" value="F:cytoskeletal motor activity"/>
    <property type="evidence" value="ECO:0007669"/>
    <property type="project" value="InterPro"/>
</dbReference>
<dbReference type="InterPro" id="IPR008989">
    <property type="entry name" value="Myosin_S1_N"/>
</dbReference>
<accession>A0A8S4AX17</accession>
<comment type="similarity">
    <text evidence="1">Belongs to the TRAFAC class myosin-kinesin ATPase superfamily. Myosin family.</text>
</comment>
<dbReference type="GO" id="GO:0051015">
    <property type="term" value="F:actin filament binding"/>
    <property type="evidence" value="ECO:0007669"/>
    <property type="project" value="InterPro"/>
</dbReference>
<gene>
    <name evidence="9" type="ORF">MMEN_LOCUS8251</name>
</gene>
<evidence type="ECO:0000256" key="4">
    <source>
        <dbReference type="ARBA" id="ARBA00023054"/>
    </source>
</evidence>
<dbReference type="Gene3D" id="2.30.30.360">
    <property type="entry name" value="Myosin S1 fragment, N-terminal"/>
    <property type="match status" value="1"/>
</dbReference>
<keyword evidence="6" id="KW-0505">Motor protein</keyword>
<dbReference type="SUPFAM" id="SSF50084">
    <property type="entry name" value="Myosin S1 fragment, N-terminal domain"/>
    <property type="match status" value="1"/>
</dbReference>
<dbReference type="GO" id="GO:0016459">
    <property type="term" value="C:myosin complex"/>
    <property type="evidence" value="ECO:0007669"/>
    <property type="project" value="UniProtKB-KW"/>
</dbReference>
<evidence type="ECO:0000256" key="6">
    <source>
        <dbReference type="ARBA" id="ARBA00023175"/>
    </source>
</evidence>
<organism evidence="9 10">
    <name type="scientific">Menidia menidia</name>
    <name type="common">Atlantic silverside</name>
    <dbReference type="NCBI Taxonomy" id="238744"/>
    <lineage>
        <taxon>Eukaryota</taxon>
        <taxon>Metazoa</taxon>
        <taxon>Chordata</taxon>
        <taxon>Craniata</taxon>
        <taxon>Vertebrata</taxon>
        <taxon>Euteleostomi</taxon>
        <taxon>Actinopterygii</taxon>
        <taxon>Neopterygii</taxon>
        <taxon>Teleostei</taxon>
        <taxon>Neoteleostei</taxon>
        <taxon>Acanthomorphata</taxon>
        <taxon>Ovalentaria</taxon>
        <taxon>Atherinomorphae</taxon>
        <taxon>Atheriniformes</taxon>
        <taxon>Atherinopsidae</taxon>
        <taxon>Menidiinae</taxon>
        <taxon>Menidia</taxon>
    </lineage>
</organism>
<evidence type="ECO:0000256" key="7">
    <source>
        <dbReference type="ARBA" id="ARBA00023203"/>
    </source>
</evidence>
<sequence length="239" mass="26584">MGDAVMAEFGPAASYLRKSDKERLEAQTRIFDMKRECFVPDPEVEYVKATVSSRDGDQVTVNTEFGKVFSDFIALPADDGSLHIFLIRIGNKTFLLHVKNAGLGLQTLPLVSNGSERFHKPAKEQVKITLTPQLLHLLLASLHGDLLSFIQTVLQVFDGLLHVLLHALQELHPLTNIQQLLLSKFATAFSLLQSPSQLLHFSLKKVVASLHDGDVLFKIIVGSQRIIKLELSILIDKPE</sequence>
<dbReference type="FunFam" id="2.30.30.360:FF:000001">
    <property type="entry name" value="Myosin heavy chain"/>
    <property type="match status" value="1"/>
</dbReference>
<evidence type="ECO:0000256" key="3">
    <source>
        <dbReference type="ARBA" id="ARBA00022840"/>
    </source>
</evidence>
<dbReference type="AlphaFoldDB" id="A0A8S4AX17"/>
<reference evidence="9" key="1">
    <citation type="submission" date="2021-05" db="EMBL/GenBank/DDBJ databases">
        <authorList>
            <person name="Tigano A."/>
        </authorList>
    </citation>
    <scope>NUCLEOTIDE SEQUENCE</scope>
</reference>
<dbReference type="InterPro" id="IPR004009">
    <property type="entry name" value="SH3_Myosin"/>
</dbReference>